<sequence length="351" mass="38821">MSHFVGSSGPKHRKNGVVRKYLVCHRSGSHKMKPQPRRAHKRKGSVKCNKQCFATMSVSIKADRVTVKYQAEHYGHEKEACFQRLSVAHVQQVKAKLELGVPPKSLVAEAKAGAKNEGLNETHLLDAKGIRNIRTRFNIGFNEKRDADDFVSLRIWIDELQKNCEEPLVLYADKDALHIDGMDKFEMALMSPLQKDLLLEYGQDVICIDSTHGTTAHDLQLTTLMVRGSNGSVCKHIHAVALWQVNQKSPSQSESDDDGTMPSSSASNQPLLDPENNDDVAIPSSSTSSQLLQDPQSLLKRIESSETLEVPERNEMGSIQSKLAAVVQAFQAKDSIDSASAKLAHNYLDGL</sequence>
<dbReference type="PANTHER" id="PTHR33936">
    <property type="entry name" value="PROTEIN CBG17840"/>
    <property type="match status" value="1"/>
</dbReference>
<comment type="caution">
    <text evidence="2">The sequence shown here is derived from an EMBL/GenBank/DDBJ whole genome shotgun (WGS) entry which is preliminary data.</text>
</comment>
<dbReference type="OMA" id="THVGHER"/>
<evidence type="ECO:0000313" key="3">
    <source>
        <dbReference type="Proteomes" id="UP000821853"/>
    </source>
</evidence>
<accession>A0A9J6GH23</accession>
<keyword evidence="3" id="KW-1185">Reference proteome</keyword>
<evidence type="ECO:0000313" key="2">
    <source>
        <dbReference type="EMBL" id="KAH9374451.1"/>
    </source>
</evidence>
<feature type="compositionally biased region" description="Low complexity" evidence="1">
    <location>
        <begin position="284"/>
        <end position="296"/>
    </location>
</feature>
<dbReference type="AlphaFoldDB" id="A0A9J6GH23"/>
<dbReference type="InterPro" id="IPR052797">
    <property type="entry name" value="RegFact_GeneExpr_CellDeath"/>
</dbReference>
<feature type="region of interest" description="Disordered" evidence="1">
    <location>
        <begin position="246"/>
        <end position="296"/>
    </location>
</feature>
<protein>
    <submittedName>
        <fullName evidence="2">Uncharacterized protein</fullName>
    </submittedName>
</protein>
<dbReference type="EMBL" id="JABSTR010000006">
    <property type="protein sequence ID" value="KAH9374451.1"/>
    <property type="molecule type" value="Genomic_DNA"/>
</dbReference>
<dbReference type="VEuPathDB" id="VectorBase:HLOH_049951"/>
<dbReference type="OrthoDB" id="6512137at2759"/>
<organism evidence="2 3">
    <name type="scientific">Haemaphysalis longicornis</name>
    <name type="common">Bush tick</name>
    <dbReference type="NCBI Taxonomy" id="44386"/>
    <lineage>
        <taxon>Eukaryota</taxon>
        <taxon>Metazoa</taxon>
        <taxon>Ecdysozoa</taxon>
        <taxon>Arthropoda</taxon>
        <taxon>Chelicerata</taxon>
        <taxon>Arachnida</taxon>
        <taxon>Acari</taxon>
        <taxon>Parasitiformes</taxon>
        <taxon>Ixodida</taxon>
        <taxon>Ixodoidea</taxon>
        <taxon>Ixodidae</taxon>
        <taxon>Haemaphysalinae</taxon>
        <taxon>Haemaphysalis</taxon>
    </lineage>
</organism>
<dbReference type="PANTHER" id="PTHR33936:SF24">
    <property type="entry name" value="C2H2-TYPE DOMAIN-CONTAINING PROTEIN"/>
    <property type="match status" value="1"/>
</dbReference>
<feature type="compositionally biased region" description="Polar residues" evidence="1">
    <location>
        <begin position="261"/>
        <end position="270"/>
    </location>
</feature>
<dbReference type="Proteomes" id="UP000821853">
    <property type="component" value="Chromosome 4"/>
</dbReference>
<proteinExistence type="predicted"/>
<evidence type="ECO:0000256" key="1">
    <source>
        <dbReference type="SAM" id="MobiDB-lite"/>
    </source>
</evidence>
<name>A0A9J6GH23_HAELO</name>
<gene>
    <name evidence="2" type="ORF">HPB48_004482</name>
</gene>
<reference evidence="2 3" key="1">
    <citation type="journal article" date="2020" name="Cell">
        <title>Large-Scale Comparative Analyses of Tick Genomes Elucidate Their Genetic Diversity and Vector Capacities.</title>
        <authorList>
            <consortium name="Tick Genome and Microbiome Consortium (TIGMIC)"/>
            <person name="Jia N."/>
            <person name="Wang J."/>
            <person name="Shi W."/>
            <person name="Du L."/>
            <person name="Sun Y."/>
            <person name="Zhan W."/>
            <person name="Jiang J.F."/>
            <person name="Wang Q."/>
            <person name="Zhang B."/>
            <person name="Ji P."/>
            <person name="Bell-Sakyi L."/>
            <person name="Cui X.M."/>
            <person name="Yuan T.T."/>
            <person name="Jiang B.G."/>
            <person name="Yang W.F."/>
            <person name="Lam T.T."/>
            <person name="Chang Q.C."/>
            <person name="Ding S.J."/>
            <person name="Wang X.J."/>
            <person name="Zhu J.G."/>
            <person name="Ruan X.D."/>
            <person name="Zhao L."/>
            <person name="Wei J.T."/>
            <person name="Ye R.Z."/>
            <person name="Que T.C."/>
            <person name="Du C.H."/>
            <person name="Zhou Y.H."/>
            <person name="Cheng J.X."/>
            <person name="Dai P.F."/>
            <person name="Guo W.B."/>
            <person name="Han X.H."/>
            <person name="Huang E.J."/>
            <person name="Li L.F."/>
            <person name="Wei W."/>
            <person name="Gao Y.C."/>
            <person name="Liu J.Z."/>
            <person name="Shao H.Z."/>
            <person name="Wang X."/>
            <person name="Wang C.C."/>
            <person name="Yang T.C."/>
            <person name="Huo Q.B."/>
            <person name="Li W."/>
            <person name="Chen H.Y."/>
            <person name="Chen S.E."/>
            <person name="Zhou L.G."/>
            <person name="Ni X.B."/>
            <person name="Tian J.H."/>
            <person name="Sheng Y."/>
            <person name="Liu T."/>
            <person name="Pan Y.S."/>
            <person name="Xia L.Y."/>
            <person name="Li J."/>
            <person name="Zhao F."/>
            <person name="Cao W.C."/>
        </authorList>
    </citation>
    <scope>NUCLEOTIDE SEQUENCE [LARGE SCALE GENOMIC DNA]</scope>
    <source>
        <strain evidence="2">HaeL-2018</strain>
    </source>
</reference>